<organism evidence="2 3">
    <name type="scientific">Ornithinibacillus salinisoli</name>
    <dbReference type="NCBI Taxonomy" id="1848459"/>
    <lineage>
        <taxon>Bacteria</taxon>
        <taxon>Bacillati</taxon>
        <taxon>Bacillota</taxon>
        <taxon>Bacilli</taxon>
        <taxon>Bacillales</taxon>
        <taxon>Bacillaceae</taxon>
        <taxon>Ornithinibacillus</taxon>
    </lineage>
</organism>
<feature type="region of interest" description="Disordered" evidence="1">
    <location>
        <begin position="30"/>
        <end position="53"/>
    </location>
</feature>
<keyword evidence="3" id="KW-1185">Reference proteome</keyword>
<reference evidence="3" key="1">
    <citation type="journal article" date="2019" name="Int. J. Syst. Evol. Microbiol.">
        <title>The Global Catalogue of Microorganisms (GCM) 10K type strain sequencing project: providing services to taxonomists for standard genome sequencing and annotation.</title>
        <authorList>
            <consortium name="The Broad Institute Genomics Platform"/>
            <consortium name="The Broad Institute Genome Sequencing Center for Infectious Disease"/>
            <person name="Wu L."/>
            <person name="Ma J."/>
        </authorList>
    </citation>
    <scope>NUCLEOTIDE SEQUENCE [LARGE SCALE GENOMIC DNA]</scope>
    <source>
        <strain evidence="3">R28</strain>
    </source>
</reference>
<dbReference type="EMBL" id="JBHUHQ010000021">
    <property type="protein sequence ID" value="MFD2046012.1"/>
    <property type="molecule type" value="Genomic_DNA"/>
</dbReference>
<accession>A0ABW4W393</accession>
<proteinExistence type="predicted"/>
<evidence type="ECO:0000313" key="3">
    <source>
        <dbReference type="Proteomes" id="UP001597383"/>
    </source>
</evidence>
<evidence type="ECO:0008006" key="4">
    <source>
        <dbReference type="Google" id="ProtNLM"/>
    </source>
</evidence>
<name>A0ABW4W393_9BACI</name>
<evidence type="ECO:0000313" key="2">
    <source>
        <dbReference type="EMBL" id="MFD2046012.1"/>
    </source>
</evidence>
<dbReference type="RefSeq" id="WP_377557047.1">
    <property type="nucleotide sequence ID" value="NZ_JBHUHQ010000021.1"/>
</dbReference>
<feature type="compositionally biased region" description="Basic and acidic residues" evidence="1">
    <location>
        <begin position="30"/>
        <end position="44"/>
    </location>
</feature>
<dbReference type="Proteomes" id="UP001597383">
    <property type="component" value="Unassembled WGS sequence"/>
</dbReference>
<dbReference type="InterPro" id="IPR036361">
    <property type="entry name" value="SAP_dom_sf"/>
</dbReference>
<sequence>MNKPEIIEKLNELGVEFDEKANKDELKKLLEQQDNTEHEPKEETQSSEPTAQEELANLESKQYVVIHDFKDLQDNDTIYIKDDIYPKTETKISDDRIKELMSSENKIGKPLIQEQD</sequence>
<comment type="caution">
    <text evidence="2">The sequence shown here is derived from an EMBL/GenBank/DDBJ whole genome shotgun (WGS) entry which is preliminary data.</text>
</comment>
<gene>
    <name evidence="2" type="ORF">ACFSJF_17170</name>
</gene>
<evidence type="ECO:0000256" key="1">
    <source>
        <dbReference type="SAM" id="MobiDB-lite"/>
    </source>
</evidence>
<dbReference type="Gene3D" id="1.10.720.30">
    <property type="entry name" value="SAP domain"/>
    <property type="match status" value="1"/>
</dbReference>
<protein>
    <recommendedName>
        <fullName evidence="4">HeH/LEM domain-containing protein</fullName>
    </recommendedName>
</protein>